<dbReference type="Pfam" id="PF06516">
    <property type="entry name" value="NUP"/>
    <property type="match status" value="1"/>
</dbReference>
<gene>
    <name evidence="2" type="ORF">SBOR_2492</name>
</gene>
<evidence type="ECO:0000313" key="3">
    <source>
        <dbReference type="Proteomes" id="UP000019487"/>
    </source>
</evidence>
<dbReference type="PANTHER" id="PTHR38643:SF1">
    <property type="entry name" value="PURINE NUCLEOSIDE PERMEASE C285.05-RELATED"/>
    <property type="match status" value="1"/>
</dbReference>
<comment type="function">
    <text evidence="1">Nucleoside permease that transports adenosine and guanosine.</text>
</comment>
<dbReference type="GO" id="GO:0005783">
    <property type="term" value="C:endoplasmic reticulum"/>
    <property type="evidence" value="ECO:0007669"/>
    <property type="project" value="TreeGrafter"/>
</dbReference>
<dbReference type="HOGENOM" id="CLU_031475_0_1_1"/>
<accession>W9CRA8</accession>
<dbReference type="STRING" id="1432307.W9CRA8"/>
<evidence type="ECO:0000313" key="2">
    <source>
        <dbReference type="EMBL" id="ESZ97134.1"/>
    </source>
</evidence>
<protein>
    <recommendedName>
        <fullName evidence="4">Purine nucleoside permease</fullName>
    </recommendedName>
</protein>
<proteinExistence type="inferred from homology"/>
<organism evidence="2 3">
    <name type="scientific">Sclerotinia borealis (strain F-4128)</name>
    <dbReference type="NCBI Taxonomy" id="1432307"/>
    <lineage>
        <taxon>Eukaryota</taxon>
        <taxon>Fungi</taxon>
        <taxon>Dikarya</taxon>
        <taxon>Ascomycota</taxon>
        <taxon>Pezizomycotina</taxon>
        <taxon>Leotiomycetes</taxon>
        <taxon>Helotiales</taxon>
        <taxon>Sclerotiniaceae</taxon>
        <taxon>Sclerotinia</taxon>
    </lineage>
</organism>
<evidence type="ECO:0008006" key="4">
    <source>
        <dbReference type="Google" id="ProtNLM"/>
    </source>
</evidence>
<dbReference type="EMBL" id="AYSA01000101">
    <property type="protein sequence ID" value="ESZ97134.1"/>
    <property type="molecule type" value="Genomic_DNA"/>
</dbReference>
<reference evidence="2 3" key="1">
    <citation type="journal article" date="2014" name="Genome Announc.">
        <title>Draft genome sequence of Sclerotinia borealis, a psychrophilic plant pathogenic fungus.</title>
        <authorList>
            <person name="Mardanov A.V."/>
            <person name="Beletsky A.V."/>
            <person name="Kadnikov V.V."/>
            <person name="Ignatov A.N."/>
            <person name="Ravin N.V."/>
        </authorList>
    </citation>
    <scope>NUCLEOTIDE SEQUENCE [LARGE SCALE GENOMIC DNA]</scope>
    <source>
        <strain evidence="3">F-4157</strain>
    </source>
</reference>
<dbReference type="PANTHER" id="PTHR38643">
    <property type="entry name" value="PURINE NUCLEOSIDE PERMEASE C285.05-RELATED"/>
    <property type="match status" value="1"/>
</dbReference>
<dbReference type="Proteomes" id="UP000019487">
    <property type="component" value="Unassembled WGS sequence"/>
</dbReference>
<dbReference type="PIRSF" id="PIRSF013171">
    <property type="entry name" value="Pur_nuclsid_perm"/>
    <property type="match status" value="1"/>
</dbReference>
<sequence>MHLPTLIAAASLGSFTTAYRTPATSSQPRVRLANGSHTPITPKVLIIDMFSDEGEAWYGIPEFDVLARNITVPGLSPLFPQVHCTVDGEICQLTTGEGADWSEINAAVSINSIAYSPLFNLSQTYFLIAGIAGVSPKVATIGSVTFARYAVSVALQYEIDAREMPSNFSTGYFPQGASSPTDSLVEIYGTEVFEVNEPLRKIAISFAETAILNDTADAMSYRALYGSTNAYTIGAQPPSIVACDTATSDVYFAGELLADAFENTTSVWTNGNGIYCTTQQEDNATLEALLRAASTNLVDFSRIIIMRTASDFDRPHAGQSILDNLFFQDQGYEPSIQNIYFAGVKVVEGILDGWDSTFAAGVEATNYVGDILGTLGGQPDFGPDSVFQKRGLKQRRFMRRH</sequence>
<dbReference type="InterPro" id="IPR009486">
    <property type="entry name" value="Pur_nuclsid_perm"/>
</dbReference>
<keyword evidence="1" id="KW-0813">Transport</keyword>
<evidence type="ECO:0000256" key="1">
    <source>
        <dbReference type="PIRNR" id="PIRNR013171"/>
    </source>
</evidence>
<comment type="similarity">
    <text evidence="1">Belongs to the NUP family.</text>
</comment>
<dbReference type="AlphaFoldDB" id="W9CRA8"/>
<name>W9CRA8_SCLBF</name>
<keyword evidence="3" id="KW-1185">Reference proteome</keyword>
<comment type="caution">
    <text evidence="2">The sequence shown here is derived from an EMBL/GenBank/DDBJ whole genome shotgun (WGS) entry which is preliminary data.</text>
</comment>
<dbReference type="OrthoDB" id="2331083at2759"/>
<dbReference type="GO" id="GO:0055085">
    <property type="term" value="P:transmembrane transport"/>
    <property type="evidence" value="ECO:0007669"/>
    <property type="project" value="InterPro"/>
</dbReference>